<reference evidence="3 4" key="1">
    <citation type="journal article" date="2019" name="Commun. Biol.">
        <title>The bagworm genome reveals a unique fibroin gene that provides high tensile strength.</title>
        <authorList>
            <person name="Kono N."/>
            <person name="Nakamura H."/>
            <person name="Ohtoshi R."/>
            <person name="Tomita M."/>
            <person name="Numata K."/>
            <person name="Arakawa K."/>
        </authorList>
    </citation>
    <scope>NUCLEOTIDE SEQUENCE [LARGE SCALE GENOMIC DNA]</scope>
</reference>
<dbReference type="EMBL" id="BGZK01000062">
    <property type="protein sequence ID" value="GBP14297.1"/>
    <property type="molecule type" value="Genomic_DNA"/>
</dbReference>
<accession>A0A4C1TLH2</accession>
<dbReference type="Proteomes" id="UP000299102">
    <property type="component" value="Unassembled WGS sequence"/>
</dbReference>
<evidence type="ECO:0000313" key="4">
    <source>
        <dbReference type="Proteomes" id="UP000299102"/>
    </source>
</evidence>
<protein>
    <submittedName>
        <fullName evidence="3">Uncharacterized protein</fullName>
    </submittedName>
</protein>
<keyword evidence="4" id="KW-1185">Reference proteome</keyword>
<feature type="transmembrane region" description="Helical" evidence="2">
    <location>
        <begin position="131"/>
        <end position="150"/>
    </location>
</feature>
<dbReference type="AlphaFoldDB" id="A0A4C1TLH2"/>
<name>A0A4C1TLH2_EUMVA</name>
<comment type="caution">
    <text evidence="3">The sequence shown here is derived from an EMBL/GenBank/DDBJ whole genome shotgun (WGS) entry which is preliminary data.</text>
</comment>
<evidence type="ECO:0000313" key="3">
    <source>
        <dbReference type="EMBL" id="GBP14297.1"/>
    </source>
</evidence>
<sequence length="158" mass="17730">MYLAPRRRGMRDPTATPSRKNVGKTLSATLLNSKYRAVCRFIDRYVAKSSITFPQSFCVRSSVSELDRCGSGAVKKRPGPTALRAFRGTVTASLRVAQDHRVIRVNSKSSVWRRAHTWRGPTRRARRFKNLWYLGCVAGTSSFIAVPPPLHLTGMRPP</sequence>
<feature type="region of interest" description="Disordered" evidence="1">
    <location>
        <begin position="1"/>
        <end position="21"/>
    </location>
</feature>
<evidence type="ECO:0000256" key="1">
    <source>
        <dbReference type="SAM" id="MobiDB-lite"/>
    </source>
</evidence>
<keyword evidence="2" id="KW-0472">Membrane</keyword>
<keyword evidence="2" id="KW-1133">Transmembrane helix</keyword>
<keyword evidence="2" id="KW-0812">Transmembrane</keyword>
<gene>
    <name evidence="3" type="ORF">EVAR_7713_1</name>
</gene>
<organism evidence="3 4">
    <name type="scientific">Eumeta variegata</name>
    <name type="common">Bagworm moth</name>
    <name type="synonym">Eumeta japonica</name>
    <dbReference type="NCBI Taxonomy" id="151549"/>
    <lineage>
        <taxon>Eukaryota</taxon>
        <taxon>Metazoa</taxon>
        <taxon>Ecdysozoa</taxon>
        <taxon>Arthropoda</taxon>
        <taxon>Hexapoda</taxon>
        <taxon>Insecta</taxon>
        <taxon>Pterygota</taxon>
        <taxon>Neoptera</taxon>
        <taxon>Endopterygota</taxon>
        <taxon>Lepidoptera</taxon>
        <taxon>Glossata</taxon>
        <taxon>Ditrysia</taxon>
        <taxon>Tineoidea</taxon>
        <taxon>Psychidae</taxon>
        <taxon>Oiketicinae</taxon>
        <taxon>Eumeta</taxon>
    </lineage>
</organism>
<proteinExistence type="predicted"/>
<evidence type="ECO:0000256" key="2">
    <source>
        <dbReference type="SAM" id="Phobius"/>
    </source>
</evidence>